<dbReference type="Gene3D" id="3.30.70.330">
    <property type="match status" value="2"/>
</dbReference>
<feature type="compositionally biased region" description="Basic residues" evidence="4">
    <location>
        <begin position="1"/>
        <end position="11"/>
    </location>
</feature>
<keyword evidence="2" id="KW-0863">Zinc-finger</keyword>
<keyword evidence="1 3" id="KW-0694">RNA-binding</keyword>
<reference evidence="7" key="1">
    <citation type="submission" date="2018-02" db="EMBL/GenBank/DDBJ databases">
        <authorList>
            <person name="Cohen D.B."/>
            <person name="Kent A.D."/>
        </authorList>
    </citation>
    <scope>NUCLEOTIDE SEQUENCE</scope>
</reference>
<protein>
    <recommendedName>
        <fullName evidence="8">Protein gar2</fullName>
    </recommendedName>
</protein>
<feature type="compositionally biased region" description="Polar residues" evidence="4">
    <location>
        <begin position="407"/>
        <end position="418"/>
    </location>
</feature>
<feature type="compositionally biased region" description="Basic and acidic residues" evidence="4">
    <location>
        <begin position="458"/>
        <end position="467"/>
    </location>
</feature>
<keyword evidence="2" id="KW-0479">Metal-binding</keyword>
<dbReference type="SMART" id="SM00360">
    <property type="entry name" value="RRM"/>
    <property type="match status" value="2"/>
</dbReference>
<feature type="region of interest" description="Disordered" evidence="4">
    <location>
        <begin position="401"/>
        <end position="485"/>
    </location>
</feature>
<dbReference type="CDD" id="cd12271">
    <property type="entry name" value="RRM1_PHIP1"/>
    <property type="match status" value="1"/>
</dbReference>
<feature type="region of interest" description="Disordered" evidence="4">
    <location>
        <begin position="1"/>
        <end position="97"/>
    </location>
</feature>
<dbReference type="PANTHER" id="PTHR23236:SF24">
    <property type="entry name" value="PHRAGMOPLASTIN INTERACTING PROTEIN 1"/>
    <property type="match status" value="1"/>
</dbReference>
<keyword evidence="2" id="KW-0862">Zinc</keyword>
<name>A0A2N9IKH2_FAGSY</name>
<proteinExistence type="predicted"/>
<dbReference type="Pfam" id="PF00098">
    <property type="entry name" value="zf-CCHC"/>
    <property type="match status" value="2"/>
</dbReference>
<dbReference type="PROSITE" id="PS50102">
    <property type="entry name" value="RRM"/>
    <property type="match status" value="2"/>
</dbReference>
<organism evidence="7">
    <name type="scientific">Fagus sylvatica</name>
    <name type="common">Beechnut</name>
    <dbReference type="NCBI Taxonomy" id="28930"/>
    <lineage>
        <taxon>Eukaryota</taxon>
        <taxon>Viridiplantae</taxon>
        <taxon>Streptophyta</taxon>
        <taxon>Embryophyta</taxon>
        <taxon>Tracheophyta</taxon>
        <taxon>Spermatophyta</taxon>
        <taxon>Magnoliopsida</taxon>
        <taxon>eudicotyledons</taxon>
        <taxon>Gunneridae</taxon>
        <taxon>Pentapetalae</taxon>
        <taxon>rosids</taxon>
        <taxon>fabids</taxon>
        <taxon>Fagales</taxon>
        <taxon>Fagaceae</taxon>
        <taxon>Fagus</taxon>
    </lineage>
</organism>
<evidence type="ECO:0000256" key="1">
    <source>
        <dbReference type="ARBA" id="ARBA00022884"/>
    </source>
</evidence>
<dbReference type="InterPro" id="IPR001878">
    <property type="entry name" value="Znf_CCHC"/>
</dbReference>
<dbReference type="InterPro" id="IPR034361">
    <property type="entry name" value="PHIP1_RRM1"/>
</dbReference>
<dbReference type="SUPFAM" id="SSF57756">
    <property type="entry name" value="Retrovirus zinc finger-like domains"/>
    <property type="match status" value="2"/>
</dbReference>
<evidence type="ECO:0000256" key="2">
    <source>
        <dbReference type="PROSITE-ProRule" id="PRU00047"/>
    </source>
</evidence>
<dbReference type="SMART" id="SM00343">
    <property type="entry name" value="ZnF_C2HC"/>
    <property type="match status" value="2"/>
</dbReference>
<dbReference type="InterPro" id="IPR000504">
    <property type="entry name" value="RRM_dom"/>
</dbReference>
<dbReference type="EMBL" id="OIVN01005891">
    <property type="protein sequence ID" value="SPD24441.1"/>
    <property type="molecule type" value="Genomic_DNA"/>
</dbReference>
<dbReference type="GO" id="GO:0008270">
    <property type="term" value="F:zinc ion binding"/>
    <property type="evidence" value="ECO:0007669"/>
    <property type="project" value="UniProtKB-KW"/>
</dbReference>
<evidence type="ECO:0000256" key="3">
    <source>
        <dbReference type="PROSITE-ProRule" id="PRU00176"/>
    </source>
</evidence>
<evidence type="ECO:0000259" key="5">
    <source>
        <dbReference type="PROSITE" id="PS50102"/>
    </source>
</evidence>
<dbReference type="Pfam" id="PF00076">
    <property type="entry name" value="RRM_1"/>
    <property type="match status" value="2"/>
</dbReference>
<feature type="region of interest" description="Disordered" evidence="4">
    <location>
        <begin position="279"/>
        <end position="345"/>
    </location>
</feature>
<dbReference type="InterPro" id="IPR036875">
    <property type="entry name" value="Znf_CCHC_sf"/>
</dbReference>
<evidence type="ECO:0000259" key="6">
    <source>
        <dbReference type="PROSITE" id="PS50158"/>
    </source>
</evidence>
<feature type="domain" description="RRM" evidence="5">
    <location>
        <begin position="106"/>
        <end position="183"/>
    </location>
</feature>
<evidence type="ECO:0008006" key="8">
    <source>
        <dbReference type="Google" id="ProtNLM"/>
    </source>
</evidence>
<dbReference type="PROSITE" id="PS50158">
    <property type="entry name" value="ZF_CCHC"/>
    <property type="match status" value="2"/>
</dbReference>
<dbReference type="AlphaFoldDB" id="A0A2N9IKH2"/>
<evidence type="ECO:0000313" key="7">
    <source>
        <dbReference type="EMBL" id="SPD24441.1"/>
    </source>
</evidence>
<feature type="compositionally biased region" description="Basic and acidic residues" evidence="4">
    <location>
        <begin position="19"/>
        <end position="37"/>
    </location>
</feature>
<dbReference type="InterPro" id="IPR035979">
    <property type="entry name" value="RBD_domain_sf"/>
</dbReference>
<evidence type="ECO:0000256" key="4">
    <source>
        <dbReference type="SAM" id="MobiDB-lite"/>
    </source>
</evidence>
<sequence>MHSLKAVKSRRSSVGGESEENKGDKKEKEGGSESLVEKKKKKKKRKREDEEEVVKEGDLGSEENGVVKEAKKPNKKKKKKGKKKKNKKGKSEEGGEQCQSYEEVAKKVYAGGIPYYSTEDDIRSYFDGCGTITEIDCMKFPETGKFRGIAIITFKTDAAAKRALALDGSDMGGLYLKIQPYNYKATRVNKVPDFAPKIVEGYNRIYVGNLSWDITEDELRKFFSDCNISSIRFGEDKETGEFRGYAHVDFSDSLSLTMALKLDQQIVCRRPAKISCAVPMKGGGETQSRSAPTSQVADNAGPNPGSGKADNAGPNPGSGKADNAEPSLGSGKADNTEPIPGSGKIRRRTCYECGEKGHLSSACPNKQNADPTNGARLTMALKLDQQIVCGRPAKISCAVPMEGGAGTQSRSAPTSQVADNAGPNPGSGKADNAEPSLGSGKADNTEPIPGSGKIRRRTCYECGEKGHLSSACPNKQNADPTNGAS</sequence>
<accession>A0A2N9IKH2</accession>
<feature type="domain" description="CCHC-type" evidence="6">
    <location>
        <begin position="350"/>
        <end position="365"/>
    </location>
</feature>
<feature type="compositionally biased region" description="Polar residues" evidence="4">
    <location>
        <begin position="286"/>
        <end position="297"/>
    </location>
</feature>
<dbReference type="SUPFAM" id="SSF54928">
    <property type="entry name" value="RNA-binding domain, RBD"/>
    <property type="match status" value="2"/>
</dbReference>
<dbReference type="GO" id="GO:0003723">
    <property type="term" value="F:RNA binding"/>
    <property type="evidence" value="ECO:0007669"/>
    <property type="project" value="UniProtKB-UniRule"/>
</dbReference>
<dbReference type="Gene3D" id="4.10.60.10">
    <property type="entry name" value="Zinc finger, CCHC-type"/>
    <property type="match status" value="2"/>
</dbReference>
<dbReference type="InterPro" id="IPR012677">
    <property type="entry name" value="Nucleotide-bd_a/b_plait_sf"/>
</dbReference>
<feature type="domain" description="RRM" evidence="5">
    <location>
        <begin position="203"/>
        <end position="279"/>
    </location>
</feature>
<feature type="domain" description="CCHC-type" evidence="6">
    <location>
        <begin position="459"/>
        <end position="474"/>
    </location>
</feature>
<feature type="compositionally biased region" description="Polar residues" evidence="4">
    <location>
        <begin position="471"/>
        <end position="485"/>
    </location>
</feature>
<gene>
    <name evidence="7" type="ORF">FSB_LOCUS52323</name>
</gene>
<dbReference type="PANTHER" id="PTHR23236">
    <property type="entry name" value="EUKARYOTIC TRANSLATION INITIATION FACTOR 4B/4H"/>
    <property type="match status" value="1"/>
</dbReference>
<feature type="compositionally biased region" description="Basic residues" evidence="4">
    <location>
        <begin position="73"/>
        <end position="88"/>
    </location>
</feature>